<accession>A0ABW9A7F2</accession>
<reference evidence="2 3" key="1">
    <citation type="journal article" date="2024" name="Chem. Sci.">
        <title>Discovery of megapolipeptins by genome mining of a Burkholderiales bacteria collection.</title>
        <authorList>
            <person name="Paulo B.S."/>
            <person name="Recchia M.J.J."/>
            <person name="Lee S."/>
            <person name="Fergusson C.H."/>
            <person name="Romanowski S.B."/>
            <person name="Hernandez A."/>
            <person name="Krull N."/>
            <person name="Liu D.Y."/>
            <person name="Cavanagh H."/>
            <person name="Bos A."/>
            <person name="Gray C.A."/>
            <person name="Murphy B.T."/>
            <person name="Linington R.G."/>
            <person name="Eustaquio A.S."/>
        </authorList>
    </citation>
    <scope>NUCLEOTIDE SEQUENCE [LARGE SCALE GENOMIC DNA]</scope>
    <source>
        <strain evidence="2 3">RL21-008-BIB-A</strain>
    </source>
</reference>
<evidence type="ECO:0000313" key="3">
    <source>
        <dbReference type="Proteomes" id="UP001629246"/>
    </source>
</evidence>
<dbReference type="Proteomes" id="UP001629246">
    <property type="component" value="Unassembled WGS sequence"/>
</dbReference>
<evidence type="ECO:0000256" key="1">
    <source>
        <dbReference type="SAM" id="MobiDB-lite"/>
    </source>
</evidence>
<dbReference type="InterPro" id="IPR036249">
    <property type="entry name" value="Thioredoxin-like_sf"/>
</dbReference>
<dbReference type="SUPFAM" id="SSF52833">
    <property type="entry name" value="Thioredoxin-like"/>
    <property type="match status" value="1"/>
</dbReference>
<sequence length="235" mass="25391">MNATLHYIYDPLCGWCYGAAPLVAAARTVLPVAAHAGGMMAGSSSQPVTPALRNYVMPHDQRIAGMTGQSFGENYFNGLLQDSGAVFDSGPPIAAILAMQALDGRGLDMLSAIQLAHYRDGKRIADVAVLRALAQDLNVNPEEFDRAYRHAENEELDQHIADSRAFLNEVGGRGFPTFVLQRGDELSVLDAGRWLGRPDHWLEFLQMTIAADRSAESSAQNDDAAQCGIDDKNCG</sequence>
<comment type="caution">
    <text evidence="2">The sequence shown here is derived from an EMBL/GenBank/DDBJ whole genome shotgun (WGS) entry which is preliminary data.</text>
</comment>
<name>A0ABW9A7F2_9BURK</name>
<gene>
    <name evidence="2" type="ORF">PQR62_06445</name>
</gene>
<feature type="region of interest" description="Disordered" evidence="1">
    <location>
        <begin position="216"/>
        <end position="235"/>
    </location>
</feature>
<dbReference type="Gene3D" id="3.40.30.10">
    <property type="entry name" value="Glutaredoxin"/>
    <property type="match status" value="1"/>
</dbReference>
<dbReference type="RefSeq" id="WP_408155986.1">
    <property type="nucleotide sequence ID" value="NZ_JAQQFM010000003.1"/>
</dbReference>
<dbReference type="CDD" id="cd03025">
    <property type="entry name" value="DsbA_FrnE_like"/>
    <property type="match status" value="1"/>
</dbReference>
<organism evidence="2 3">
    <name type="scientific">Herbaspirillum lusitanum</name>
    <dbReference type="NCBI Taxonomy" id="213312"/>
    <lineage>
        <taxon>Bacteria</taxon>
        <taxon>Pseudomonadati</taxon>
        <taxon>Pseudomonadota</taxon>
        <taxon>Betaproteobacteria</taxon>
        <taxon>Burkholderiales</taxon>
        <taxon>Oxalobacteraceae</taxon>
        <taxon>Herbaspirillum</taxon>
    </lineage>
</organism>
<keyword evidence="3" id="KW-1185">Reference proteome</keyword>
<protein>
    <submittedName>
        <fullName evidence="2">DsbA family protein</fullName>
    </submittedName>
</protein>
<proteinExistence type="predicted"/>
<evidence type="ECO:0000313" key="2">
    <source>
        <dbReference type="EMBL" id="MFL9923892.1"/>
    </source>
</evidence>
<dbReference type="EMBL" id="JAQQFM010000003">
    <property type="protein sequence ID" value="MFL9923892.1"/>
    <property type="molecule type" value="Genomic_DNA"/>
</dbReference>